<sequence length="229" mass="26566">MSSFLFEFLFTALPPTKPYGSVTAVSSLFKQEILHEMLAFCSRPELELCSIYSSTFHQLVKNHFPTAPYRCFHQLHISTSQGTCGLIFCKEKNQTFRLFKNNAKTRRNQKQRGEQISYDTPFHMLYPYLKSAAIRLQEVTLNMDKGGFTPEVQQQLKCLAHLWVSSKFTLQVTQLSKLESSSQEYHNLLKEVFLSGLLNCSQLVLKFNFPTIQLKMDWAKYEGFIVVMY</sequence>
<proteinExistence type="predicted"/>
<dbReference type="Proteomes" id="UP000887574">
    <property type="component" value="Unplaced"/>
</dbReference>
<reference evidence="2" key="1">
    <citation type="submission" date="2022-11" db="UniProtKB">
        <authorList>
            <consortium name="WormBaseParasite"/>
        </authorList>
    </citation>
    <scope>IDENTIFICATION</scope>
</reference>
<dbReference type="AlphaFoldDB" id="A0A915DHA3"/>
<keyword evidence="1" id="KW-1185">Reference proteome</keyword>
<dbReference type="WBParaSite" id="jg19446">
    <property type="protein sequence ID" value="jg19446"/>
    <property type="gene ID" value="jg19446"/>
</dbReference>
<organism evidence="1 2">
    <name type="scientific">Ditylenchus dipsaci</name>
    <dbReference type="NCBI Taxonomy" id="166011"/>
    <lineage>
        <taxon>Eukaryota</taxon>
        <taxon>Metazoa</taxon>
        <taxon>Ecdysozoa</taxon>
        <taxon>Nematoda</taxon>
        <taxon>Chromadorea</taxon>
        <taxon>Rhabditida</taxon>
        <taxon>Tylenchina</taxon>
        <taxon>Tylenchomorpha</taxon>
        <taxon>Sphaerularioidea</taxon>
        <taxon>Anguinidae</taxon>
        <taxon>Anguininae</taxon>
        <taxon>Ditylenchus</taxon>
    </lineage>
</organism>
<evidence type="ECO:0000313" key="2">
    <source>
        <dbReference type="WBParaSite" id="jg19446"/>
    </source>
</evidence>
<evidence type="ECO:0000313" key="1">
    <source>
        <dbReference type="Proteomes" id="UP000887574"/>
    </source>
</evidence>
<accession>A0A915DHA3</accession>
<protein>
    <submittedName>
        <fullName evidence="2">F-box domain-containing protein</fullName>
    </submittedName>
</protein>
<name>A0A915DHA3_9BILA</name>